<dbReference type="Proteomes" id="UP000072660">
    <property type="component" value="Unassembled WGS sequence"/>
</dbReference>
<reference evidence="1 2" key="1">
    <citation type="submission" date="2016-02" db="EMBL/GenBank/DDBJ databases">
        <authorList>
            <person name="Wen L."/>
            <person name="He K."/>
            <person name="Yang H."/>
        </authorList>
    </citation>
    <scope>NUCLEOTIDE SEQUENCE [LARGE SCALE GENOMIC DNA]</scope>
    <source>
        <strain evidence="1 2">CV58</strain>
    </source>
</reference>
<dbReference type="InterPro" id="IPR006439">
    <property type="entry name" value="HAD-SF_hydro_IA"/>
</dbReference>
<comment type="caution">
    <text evidence="1">The sequence shown here is derived from an EMBL/GenBank/DDBJ whole genome shotgun (WGS) entry which is preliminary data.</text>
</comment>
<dbReference type="SFLD" id="SFLDS00003">
    <property type="entry name" value="Haloacid_Dehalogenase"/>
    <property type="match status" value="1"/>
</dbReference>
<dbReference type="NCBIfam" id="NF011564">
    <property type="entry name" value="PRK14988.1"/>
    <property type="match status" value="1"/>
</dbReference>
<proteinExistence type="predicted"/>
<dbReference type="Gene3D" id="3.40.50.1000">
    <property type="entry name" value="HAD superfamily/HAD-like"/>
    <property type="match status" value="1"/>
</dbReference>
<dbReference type="RefSeq" id="WP_068389899.1">
    <property type="nucleotide sequence ID" value="NZ_LSZO01000145.1"/>
</dbReference>
<dbReference type="CDD" id="cd01427">
    <property type="entry name" value="HAD_like"/>
    <property type="match status" value="1"/>
</dbReference>
<organism evidence="1 2">
    <name type="scientific">Ventosimonas gracilis</name>
    <dbReference type="NCBI Taxonomy" id="1680762"/>
    <lineage>
        <taxon>Bacteria</taxon>
        <taxon>Pseudomonadati</taxon>
        <taxon>Pseudomonadota</taxon>
        <taxon>Gammaproteobacteria</taxon>
        <taxon>Pseudomonadales</taxon>
        <taxon>Ventosimonadaceae</taxon>
        <taxon>Ventosimonas</taxon>
    </lineage>
</organism>
<dbReference type="InterPro" id="IPR036412">
    <property type="entry name" value="HAD-like_sf"/>
</dbReference>
<evidence type="ECO:0000313" key="2">
    <source>
        <dbReference type="Proteomes" id="UP000072660"/>
    </source>
</evidence>
<name>A0A139SUK4_9GAMM</name>
<gene>
    <name evidence="1" type="ORF">AXE65_02125</name>
</gene>
<dbReference type="PRINTS" id="PR00413">
    <property type="entry name" value="HADHALOGNASE"/>
</dbReference>
<keyword evidence="2" id="KW-1185">Reference proteome</keyword>
<evidence type="ECO:0000313" key="1">
    <source>
        <dbReference type="EMBL" id="KXU38276.1"/>
    </source>
</evidence>
<dbReference type="OrthoDB" id="9773910at2"/>
<dbReference type="EMBL" id="LSZO01000145">
    <property type="protein sequence ID" value="KXU38276.1"/>
    <property type="molecule type" value="Genomic_DNA"/>
</dbReference>
<protein>
    <submittedName>
        <fullName evidence="1">Haloacid dehalogenase</fullName>
    </submittedName>
</protein>
<dbReference type="InterPro" id="IPR023214">
    <property type="entry name" value="HAD_sf"/>
</dbReference>
<dbReference type="PANTHER" id="PTHR43611">
    <property type="entry name" value="ALPHA-D-GLUCOSE 1-PHOSPHATE PHOSPHATASE"/>
    <property type="match status" value="1"/>
</dbReference>
<dbReference type="PANTHER" id="PTHR43611:SF3">
    <property type="entry name" value="FLAVIN MONONUCLEOTIDE HYDROLASE 1, CHLOROPLATIC"/>
    <property type="match status" value="1"/>
</dbReference>
<dbReference type="SFLD" id="SFLDG01129">
    <property type="entry name" value="C1.5:_HAD__Beta-PGM__Phosphata"/>
    <property type="match status" value="1"/>
</dbReference>
<dbReference type="Pfam" id="PF00702">
    <property type="entry name" value="Hydrolase"/>
    <property type="match status" value="1"/>
</dbReference>
<accession>A0A139SUK4</accession>
<sequence>MSLLPWQYINTVLLDMDGTLLDLHFDNYFWLEYLPACYAKQQGMTLSEATGYLHGLFRQHGGTLNWYCTDFWSAKLSLPIVKLKQQVAERIAAREGTLNFLTALQRAGKRLILATNAHSDSLHLKMQRVPLDAYFERMISSHHYGYPKEDARFWTALSEDLKLNPARCLLIDDSLAVLRSARRFGILHLLAVKQPDSQLPPKDTEEFAAVHDWPPLLRGLGIKDDAPAQ</sequence>
<dbReference type="SUPFAM" id="SSF56784">
    <property type="entry name" value="HAD-like"/>
    <property type="match status" value="1"/>
</dbReference>
<dbReference type="NCBIfam" id="TIGR01509">
    <property type="entry name" value="HAD-SF-IA-v3"/>
    <property type="match status" value="1"/>
</dbReference>
<dbReference type="AlphaFoldDB" id="A0A139SUK4"/>